<accession>I0YW95</accession>
<name>I0YW95_COCSC</name>
<evidence type="ECO:0000313" key="2">
    <source>
        <dbReference type="Proteomes" id="UP000007264"/>
    </source>
</evidence>
<dbReference type="OrthoDB" id="202825at2759"/>
<dbReference type="GO" id="GO:0005737">
    <property type="term" value="C:cytoplasm"/>
    <property type="evidence" value="ECO:0007669"/>
    <property type="project" value="TreeGrafter"/>
</dbReference>
<dbReference type="Pfam" id="PF03133">
    <property type="entry name" value="TTL"/>
    <property type="match status" value="1"/>
</dbReference>
<dbReference type="InterPro" id="IPR027749">
    <property type="entry name" value="TTLL12"/>
</dbReference>
<gene>
    <name evidence="1" type="ORF">COCSUDRAFT_53620</name>
</gene>
<proteinExistence type="predicted"/>
<dbReference type="EMBL" id="AGSI01000009">
    <property type="protein sequence ID" value="EIE22664.1"/>
    <property type="molecule type" value="Genomic_DNA"/>
</dbReference>
<dbReference type="STRING" id="574566.I0YW95"/>
<dbReference type="PROSITE" id="PS51221">
    <property type="entry name" value="TTL"/>
    <property type="match status" value="1"/>
</dbReference>
<dbReference type="PANTHER" id="PTHR46088:SF1">
    <property type="entry name" value="TUBULIN--TYROSINE LIGASE-LIKE PROTEIN 12"/>
    <property type="match status" value="1"/>
</dbReference>
<dbReference type="eggNOG" id="KOG2155">
    <property type="taxonomic scope" value="Eukaryota"/>
</dbReference>
<dbReference type="KEGG" id="csl:COCSUDRAFT_53620"/>
<evidence type="ECO:0008006" key="3">
    <source>
        <dbReference type="Google" id="ProtNLM"/>
    </source>
</evidence>
<dbReference type="InterPro" id="IPR004344">
    <property type="entry name" value="TTL/TTLL_fam"/>
</dbReference>
<evidence type="ECO:0000313" key="1">
    <source>
        <dbReference type="EMBL" id="EIE22664.1"/>
    </source>
</evidence>
<dbReference type="AlphaFoldDB" id="I0YW95"/>
<organism evidence="1 2">
    <name type="scientific">Coccomyxa subellipsoidea (strain C-169)</name>
    <name type="common">Green microalga</name>
    <dbReference type="NCBI Taxonomy" id="574566"/>
    <lineage>
        <taxon>Eukaryota</taxon>
        <taxon>Viridiplantae</taxon>
        <taxon>Chlorophyta</taxon>
        <taxon>core chlorophytes</taxon>
        <taxon>Trebouxiophyceae</taxon>
        <taxon>Trebouxiophyceae incertae sedis</taxon>
        <taxon>Coccomyxaceae</taxon>
        <taxon>Coccomyxa</taxon>
        <taxon>Coccomyxa subellipsoidea</taxon>
    </lineage>
</organism>
<protein>
    <recommendedName>
        <fullName evidence="3">TTL-domain-containing protein</fullName>
    </recommendedName>
</protein>
<dbReference type="GeneID" id="17040651"/>
<sequence length="190" mass="20979">MDLRVYLVVRSFADAEAYLHTKWYARVANREYPSDVSATETDFESHFTVACYDADPAVSGAQLMVLKSEVVCELEGQGINVAEFEEDLCGMARSLVTAAQAQIGRWPRSRAIYGMDVLLVRGPSGRCSPQLLEVNFCPDFTTLIKLGEKEAINEFMGACFTSGLVSERFTRLGDDPGETFPGQKDLDAID</sequence>
<dbReference type="RefSeq" id="XP_005647208.1">
    <property type="nucleotide sequence ID" value="XM_005647151.1"/>
</dbReference>
<dbReference type="Gene3D" id="3.30.470.20">
    <property type="entry name" value="ATP-grasp fold, B domain"/>
    <property type="match status" value="1"/>
</dbReference>
<dbReference type="Proteomes" id="UP000007264">
    <property type="component" value="Unassembled WGS sequence"/>
</dbReference>
<keyword evidence="2" id="KW-1185">Reference proteome</keyword>
<reference evidence="1 2" key="1">
    <citation type="journal article" date="2012" name="Genome Biol.">
        <title>The genome of the polar eukaryotic microalga coccomyxa subellipsoidea reveals traits of cold adaptation.</title>
        <authorList>
            <person name="Blanc G."/>
            <person name="Agarkova I."/>
            <person name="Grimwood J."/>
            <person name="Kuo A."/>
            <person name="Brueggeman A."/>
            <person name="Dunigan D."/>
            <person name="Gurnon J."/>
            <person name="Ladunga I."/>
            <person name="Lindquist E."/>
            <person name="Lucas S."/>
            <person name="Pangilinan J."/>
            <person name="Proschold T."/>
            <person name="Salamov A."/>
            <person name="Schmutz J."/>
            <person name="Weeks D."/>
            <person name="Yamada T."/>
            <person name="Claverie J.M."/>
            <person name="Grigoriev I."/>
            <person name="Van Etten J."/>
            <person name="Lomsadze A."/>
            <person name="Borodovsky M."/>
        </authorList>
    </citation>
    <scope>NUCLEOTIDE SEQUENCE [LARGE SCALE GENOMIC DNA]</scope>
    <source>
        <strain evidence="1 2">C-169</strain>
    </source>
</reference>
<comment type="caution">
    <text evidence="1">The sequence shown here is derived from an EMBL/GenBank/DDBJ whole genome shotgun (WGS) entry which is preliminary data.</text>
</comment>
<dbReference type="PANTHER" id="PTHR46088">
    <property type="entry name" value="TUBULIN--TYROSINE LIGASE-LIKE PROTEIN 12"/>
    <property type="match status" value="1"/>
</dbReference>